<comment type="caution">
    <text evidence="1">The sequence shown here is derived from an EMBL/GenBank/DDBJ whole genome shotgun (WGS) entry which is preliminary data.</text>
</comment>
<evidence type="ECO:0000313" key="1">
    <source>
        <dbReference type="EMBL" id="MXP09270.1"/>
    </source>
</evidence>
<keyword evidence="2" id="KW-1185">Reference proteome</keyword>
<dbReference type="AlphaFoldDB" id="A0A6I4TZV6"/>
<name>A0A6I4TZV6_9SPHN</name>
<sequence length="127" mass="14207">MRLLILLSLAFALLGCGGEPNRQKSIVREVANEDQLINAMEARWEIEIWDGVSITGPPETNDIYIPEARKVLDEIVQKCALGETWLSDGTDGVMTLYLEDTSLSDEQIDCVRSYEQPGIILRDKKAP</sequence>
<protein>
    <recommendedName>
        <fullName evidence="3">Lipoprotein</fullName>
    </recommendedName>
</protein>
<organism evidence="1 2">
    <name type="scientific">Alteriqipengyuania halimionae</name>
    <dbReference type="NCBI Taxonomy" id="1926630"/>
    <lineage>
        <taxon>Bacteria</taxon>
        <taxon>Pseudomonadati</taxon>
        <taxon>Pseudomonadota</taxon>
        <taxon>Alphaproteobacteria</taxon>
        <taxon>Sphingomonadales</taxon>
        <taxon>Erythrobacteraceae</taxon>
        <taxon>Alteriqipengyuania</taxon>
    </lineage>
</organism>
<dbReference type="Proteomes" id="UP000429229">
    <property type="component" value="Unassembled WGS sequence"/>
</dbReference>
<accession>A0A6I4TZV6</accession>
<gene>
    <name evidence="1" type="ORF">GRI68_03655</name>
</gene>
<reference evidence="1 2" key="1">
    <citation type="submission" date="2019-12" db="EMBL/GenBank/DDBJ databases">
        <title>Genomic-based taxomic classification of the family Erythrobacteraceae.</title>
        <authorList>
            <person name="Xu L."/>
        </authorList>
    </citation>
    <scope>NUCLEOTIDE SEQUENCE [LARGE SCALE GENOMIC DNA]</scope>
    <source>
        <strain evidence="1 2">LMG 29519</strain>
    </source>
</reference>
<dbReference type="PROSITE" id="PS51257">
    <property type="entry name" value="PROKAR_LIPOPROTEIN"/>
    <property type="match status" value="1"/>
</dbReference>
<dbReference type="EMBL" id="WTYR01000001">
    <property type="protein sequence ID" value="MXP09270.1"/>
    <property type="molecule type" value="Genomic_DNA"/>
</dbReference>
<evidence type="ECO:0008006" key="3">
    <source>
        <dbReference type="Google" id="ProtNLM"/>
    </source>
</evidence>
<dbReference type="RefSeq" id="WP_160615970.1">
    <property type="nucleotide sequence ID" value="NZ_WTYR01000001.1"/>
</dbReference>
<evidence type="ECO:0000313" key="2">
    <source>
        <dbReference type="Proteomes" id="UP000429229"/>
    </source>
</evidence>
<proteinExistence type="predicted"/>